<protein>
    <submittedName>
        <fullName evidence="3">Dosage compensation regulator</fullName>
    </submittedName>
</protein>
<keyword evidence="4" id="KW-1185">Reference proteome</keyword>
<reference evidence="3 4" key="1">
    <citation type="submission" date="2021-06" db="EMBL/GenBank/DDBJ databases">
        <title>Caerostris extrusa draft genome.</title>
        <authorList>
            <person name="Kono N."/>
            <person name="Arakawa K."/>
        </authorList>
    </citation>
    <scope>NUCLEOTIDE SEQUENCE [LARGE SCALE GENOMIC DNA]</scope>
</reference>
<name>A0AAV4V3H1_CAEEX</name>
<gene>
    <name evidence="3" type="primary">mle</name>
    <name evidence="3" type="ORF">CEXT_370001</name>
</gene>
<dbReference type="GO" id="GO:0003723">
    <property type="term" value="F:RNA binding"/>
    <property type="evidence" value="ECO:0007669"/>
    <property type="project" value="TreeGrafter"/>
</dbReference>
<dbReference type="EMBL" id="BPLR01013908">
    <property type="protein sequence ID" value="GIY64676.1"/>
    <property type="molecule type" value="Genomic_DNA"/>
</dbReference>
<evidence type="ECO:0000256" key="1">
    <source>
        <dbReference type="ARBA" id="ARBA00022801"/>
    </source>
</evidence>
<dbReference type="Proteomes" id="UP001054945">
    <property type="component" value="Unassembled WGS sequence"/>
</dbReference>
<proteinExistence type="predicted"/>
<dbReference type="PANTHER" id="PTHR18934">
    <property type="entry name" value="ATP-DEPENDENT RNA HELICASE"/>
    <property type="match status" value="1"/>
</dbReference>
<organism evidence="3 4">
    <name type="scientific">Caerostris extrusa</name>
    <name type="common">Bark spider</name>
    <name type="synonym">Caerostris bankana</name>
    <dbReference type="NCBI Taxonomy" id="172846"/>
    <lineage>
        <taxon>Eukaryota</taxon>
        <taxon>Metazoa</taxon>
        <taxon>Ecdysozoa</taxon>
        <taxon>Arthropoda</taxon>
        <taxon>Chelicerata</taxon>
        <taxon>Arachnida</taxon>
        <taxon>Araneae</taxon>
        <taxon>Araneomorphae</taxon>
        <taxon>Entelegynae</taxon>
        <taxon>Araneoidea</taxon>
        <taxon>Araneidae</taxon>
        <taxon>Caerostris</taxon>
    </lineage>
</organism>
<dbReference type="PROSITE" id="PS00690">
    <property type="entry name" value="DEAH_ATP_HELICASE"/>
    <property type="match status" value="1"/>
</dbReference>
<accession>A0AAV4V3H1</accession>
<dbReference type="GO" id="GO:0016887">
    <property type="term" value="F:ATP hydrolysis activity"/>
    <property type="evidence" value="ECO:0007669"/>
    <property type="project" value="TreeGrafter"/>
</dbReference>
<dbReference type="PANTHER" id="PTHR18934:SF119">
    <property type="entry name" value="ATP-DEPENDENT RNA HELICASE A"/>
    <property type="match status" value="1"/>
</dbReference>
<keyword evidence="2" id="KW-0067">ATP-binding</keyword>
<dbReference type="AlphaFoldDB" id="A0AAV4V3H1"/>
<keyword evidence="2" id="KW-0547">Nucleotide-binding</keyword>
<dbReference type="InterPro" id="IPR002464">
    <property type="entry name" value="DNA/RNA_helicase_DEAH_CS"/>
</dbReference>
<dbReference type="GO" id="GO:0043138">
    <property type="term" value="F:3'-5' DNA helicase activity"/>
    <property type="evidence" value="ECO:0007669"/>
    <property type="project" value="TreeGrafter"/>
</dbReference>
<dbReference type="Gene3D" id="3.40.50.300">
    <property type="entry name" value="P-loop containing nucleotide triphosphate hydrolases"/>
    <property type="match status" value="1"/>
</dbReference>
<keyword evidence="2" id="KW-0347">Helicase</keyword>
<dbReference type="GO" id="GO:0005730">
    <property type="term" value="C:nucleolus"/>
    <property type="evidence" value="ECO:0007669"/>
    <property type="project" value="TreeGrafter"/>
</dbReference>
<dbReference type="InterPro" id="IPR027417">
    <property type="entry name" value="P-loop_NTPase"/>
</dbReference>
<evidence type="ECO:0000313" key="4">
    <source>
        <dbReference type="Proteomes" id="UP001054945"/>
    </source>
</evidence>
<evidence type="ECO:0000313" key="3">
    <source>
        <dbReference type="EMBL" id="GIY64676.1"/>
    </source>
</evidence>
<keyword evidence="1" id="KW-0378">Hydrolase</keyword>
<sequence>MTLSSISAGLKKKNIVEKVENDSTFQKMYEIRKELPVYQFQEGILNAIRDNSVVPQYILDDYLASECGADSCIVVTQPRRISAVSVAERIAEERAESLGNTTGYSVRFESCLPRPYGSILFCTVGVLLRKLECGLRGVSHVIVDEIHEKEMNSDFLMVVLRDMVRSFPQLQVSGRTFPVQEYFLEDCIQMLNFVPPPNIRRRKREDESLEVDEQDENLNKVIGPDYSPSTQKAMASLSEKEMSFELIEALLSTSNV</sequence>
<dbReference type="GO" id="GO:0003724">
    <property type="term" value="F:RNA helicase activity"/>
    <property type="evidence" value="ECO:0007669"/>
    <property type="project" value="TreeGrafter"/>
</dbReference>
<dbReference type="GO" id="GO:0050684">
    <property type="term" value="P:regulation of mRNA processing"/>
    <property type="evidence" value="ECO:0007669"/>
    <property type="project" value="TreeGrafter"/>
</dbReference>
<dbReference type="GO" id="GO:1990904">
    <property type="term" value="C:ribonucleoprotein complex"/>
    <property type="evidence" value="ECO:0007669"/>
    <property type="project" value="TreeGrafter"/>
</dbReference>
<dbReference type="SUPFAM" id="SSF52540">
    <property type="entry name" value="P-loop containing nucleoside triphosphate hydrolases"/>
    <property type="match status" value="1"/>
</dbReference>
<dbReference type="GO" id="GO:0045944">
    <property type="term" value="P:positive regulation of transcription by RNA polymerase II"/>
    <property type="evidence" value="ECO:0007669"/>
    <property type="project" value="TreeGrafter"/>
</dbReference>
<evidence type="ECO:0000256" key="2">
    <source>
        <dbReference type="ARBA" id="ARBA00022806"/>
    </source>
</evidence>
<comment type="caution">
    <text evidence="3">The sequence shown here is derived from an EMBL/GenBank/DDBJ whole genome shotgun (WGS) entry which is preliminary data.</text>
</comment>
<feature type="non-terminal residue" evidence="3">
    <location>
        <position position="1"/>
    </location>
</feature>